<feature type="transmembrane region" description="Helical" evidence="1">
    <location>
        <begin position="818"/>
        <end position="835"/>
    </location>
</feature>
<evidence type="ECO:0000259" key="2">
    <source>
        <dbReference type="Pfam" id="PF01757"/>
    </source>
</evidence>
<gene>
    <name evidence="3" type="ORF">DWZ31_07860</name>
</gene>
<keyword evidence="1" id="KW-0472">Membrane</keyword>
<proteinExistence type="predicted"/>
<feature type="transmembrane region" description="Helical" evidence="1">
    <location>
        <begin position="433"/>
        <end position="460"/>
    </location>
</feature>
<comment type="caution">
    <text evidence="3">The sequence shown here is derived from an EMBL/GenBank/DDBJ whole genome shotgun (WGS) entry which is preliminary data.</text>
</comment>
<feature type="transmembrane region" description="Helical" evidence="1">
    <location>
        <begin position="564"/>
        <end position="582"/>
    </location>
</feature>
<feature type="transmembrane region" description="Helical" evidence="1">
    <location>
        <begin position="491"/>
        <end position="509"/>
    </location>
</feature>
<feature type="transmembrane region" description="Helical" evidence="1">
    <location>
        <begin position="603"/>
        <end position="621"/>
    </location>
</feature>
<feature type="transmembrane region" description="Helical" evidence="1">
    <location>
        <begin position="667"/>
        <end position="685"/>
    </location>
</feature>
<feature type="transmembrane region" description="Helical" evidence="1">
    <location>
        <begin position="788"/>
        <end position="812"/>
    </location>
</feature>
<dbReference type="InterPro" id="IPR002656">
    <property type="entry name" value="Acyl_transf_3_dom"/>
</dbReference>
<dbReference type="PANTHER" id="PTHR37312">
    <property type="entry name" value="MEMBRANE-BOUND ACYLTRANSFERASE YKRP-RELATED"/>
    <property type="match status" value="1"/>
</dbReference>
<feature type="domain" description="Acyltransferase 3" evidence="2">
    <location>
        <begin position="536"/>
        <end position="835"/>
    </location>
</feature>
<organism evidence="3 4">
    <name type="scientific">Roseburia intestinalis</name>
    <dbReference type="NCBI Taxonomy" id="166486"/>
    <lineage>
        <taxon>Bacteria</taxon>
        <taxon>Bacillati</taxon>
        <taxon>Bacillota</taxon>
        <taxon>Clostridia</taxon>
        <taxon>Lachnospirales</taxon>
        <taxon>Lachnospiraceae</taxon>
        <taxon>Roseburia</taxon>
    </lineage>
</organism>
<dbReference type="RefSeq" id="WP_118488574.1">
    <property type="nucleotide sequence ID" value="NZ_QRQN01000007.1"/>
</dbReference>
<feature type="transmembrane region" description="Helical" evidence="1">
    <location>
        <begin position="9"/>
        <end position="27"/>
    </location>
</feature>
<evidence type="ECO:0000313" key="3">
    <source>
        <dbReference type="EMBL" id="RHN09341.1"/>
    </source>
</evidence>
<dbReference type="Pfam" id="PF01757">
    <property type="entry name" value="Acyl_transf_3"/>
    <property type="match status" value="1"/>
</dbReference>
<protein>
    <recommendedName>
        <fullName evidence="2">Acyltransferase 3 domain-containing protein</fullName>
    </recommendedName>
</protein>
<accession>A0A3R6K8Q1</accession>
<name>A0A3R6K8Q1_9FIRM</name>
<feature type="transmembrane region" description="Helical" evidence="1">
    <location>
        <begin position="192"/>
        <end position="209"/>
    </location>
</feature>
<feature type="transmembrane region" description="Helical" evidence="1">
    <location>
        <begin position="216"/>
        <end position="244"/>
    </location>
</feature>
<feature type="transmembrane region" description="Helical" evidence="1">
    <location>
        <begin position="466"/>
        <end position="484"/>
    </location>
</feature>
<feature type="transmembrane region" description="Helical" evidence="1">
    <location>
        <begin position="121"/>
        <end position="148"/>
    </location>
</feature>
<feature type="transmembrane region" description="Helical" evidence="1">
    <location>
        <begin position="79"/>
        <end position="101"/>
    </location>
</feature>
<feature type="transmembrane region" description="Helical" evidence="1">
    <location>
        <begin position="691"/>
        <end position="711"/>
    </location>
</feature>
<feature type="transmembrane region" description="Helical" evidence="1">
    <location>
        <begin position="47"/>
        <end position="67"/>
    </location>
</feature>
<keyword evidence="1" id="KW-0812">Transmembrane</keyword>
<dbReference type="InterPro" id="IPR052734">
    <property type="entry name" value="Nod_factor_acetyltransferase"/>
</dbReference>
<feature type="transmembrane region" description="Helical" evidence="1">
    <location>
        <begin position="169"/>
        <end position="186"/>
    </location>
</feature>
<dbReference type="EMBL" id="QRQN01000007">
    <property type="protein sequence ID" value="RHN09341.1"/>
    <property type="molecule type" value="Genomic_DNA"/>
</dbReference>
<sequence>MYKALKDKINIKILCLSIVFAMISFFTDNIIFDKIQIQRQHYLTLKLIYVILIVCIGQLICKLVYAIKRSESVRTAVKFAGICFGILMVFLFLTYPGIWLWDNMEMLNMASTMKLSGWHGYYMQCFFVFALMAIPFPVGVNICQIIIIASVMGRIFYIVSGWIKNKKKAYLLILFLLLPANLYWSLMAYRTAFFGFFYGLAVLEFINLWKNKDCNLIYFVLLYGFIWNIRSEGYGLLLFIPLIAFKLFHSEQKKNAVTFLIGSLIMAGVVSMPIPSDRNYLASAIMNPLECMMKSELSSDNLQRDLGNIDKVFSVDTLKNSEASPISASVEGAAWFKEGFWDNIYCSQEDWNNMLKAYCNLVYFNPQLFLKFRAETMLASINYNKSTITEIESLVNGAEGQFGFESFNGTKPINEGMRQFVQKLIGYEWGGSFVYKVGIMLGSAIVPLAMVFVLFVYGVYCRRKELWLSSIVVFATIFIVFLTAPAANSMYYYSLYNSMYLLLVIWGIIKTDGFKIPYKKINDKIVVQNNDGGRIEWLDAVKGIGMLLVIFPHTGLLNENIAKWIYSFHMPLFFILSGYTFTRYKLSCKDFFYKLLKSLIIPYFVYAAGFCIYQVIPNWLWGDEIFRLYSIKEFVVQINCTPLWFVTVLAISEIVCYIIMKVNKSPIWVSVCGLSLFIIGIIYNLQVRIYLPWNADLVFFAVPFVLFGIGLRHVLNIDKVMKVQTLLILFAINVCSELANDRVDMVCRNFGNYLLFFVAAVSGSLFLIGVANRVRKNRALKYIGKNSFFFLGFHITNLLILFVICAKLNIFQSPNEKTSLMLVVVFCTLIIICILRESTLKIKKYIKKCFVLLNKEKKC</sequence>
<evidence type="ECO:0000313" key="4">
    <source>
        <dbReference type="Proteomes" id="UP000283586"/>
    </source>
</evidence>
<dbReference type="AlphaFoldDB" id="A0A3R6K8Q1"/>
<feature type="transmembrane region" description="Helical" evidence="1">
    <location>
        <begin position="641"/>
        <end position="660"/>
    </location>
</feature>
<keyword evidence="1" id="KW-1133">Transmembrane helix</keyword>
<feature type="transmembrane region" description="Helical" evidence="1">
    <location>
        <begin position="751"/>
        <end position="768"/>
    </location>
</feature>
<dbReference type="GO" id="GO:0016747">
    <property type="term" value="F:acyltransferase activity, transferring groups other than amino-acyl groups"/>
    <property type="evidence" value="ECO:0007669"/>
    <property type="project" value="InterPro"/>
</dbReference>
<reference evidence="3 4" key="1">
    <citation type="submission" date="2018-08" db="EMBL/GenBank/DDBJ databases">
        <title>A genome reference for cultivated species of the human gut microbiota.</title>
        <authorList>
            <person name="Zou Y."/>
            <person name="Xue W."/>
            <person name="Luo G."/>
        </authorList>
    </citation>
    <scope>NUCLEOTIDE SEQUENCE [LARGE SCALE GENOMIC DNA]</scope>
    <source>
        <strain evidence="3 4">AF31-21AC</strain>
    </source>
</reference>
<dbReference type="Proteomes" id="UP000283586">
    <property type="component" value="Unassembled WGS sequence"/>
</dbReference>
<evidence type="ECO:0000256" key="1">
    <source>
        <dbReference type="SAM" id="Phobius"/>
    </source>
</evidence>
<dbReference type="PANTHER" id="PTHR37312:SF1">
    <property type="entry name" value="MEMBRANE-BOUND ACYLTRANSFERASE YKRP-RELATED"/>
    <property type="match status" value="1"/>
</dbReference>